<sequence length="361" mass="37605">MSRLPLSIAIAAAFVALAWFVSLRQALLFLVGLGMGGILAGARFGFTTGWRKLIENRDATGVCAQLILLAVAAAISIPLLAAFPTDLMAALGPPSFSLLIGAFVFGACMQIADGCGSGTLYKAGMGVPLNMAILPLFTLGSFLGSAQLEQWVSLGAVQPIGLVNTYGPGKALLLTFIGLALVGALALAWGKRGERRSRWLDRKLVIAGIGLALLAVLNLVIAGQPWGVVYGFGLWGAKIFTSLGLFDPAANPFWSQPGNFHTLSQNVLLDVTTITNLGILAGALWISASKAGAGKALTGKQWVIGLIAGFLLGYSSRLAFGCNVGAMVSGISTGSVHGWIWIVLAFGGSILGVRLRRRYGF</sequence>
<dbReference type="PATRIC" id="fig|206506.3.peg.1757"/>
<comment type="caution">
    <text evidence="10">The sequence shown here is derived from an EMBL/GenBank/DDBJ whole genome shotgun (WGS) entry which is preliminary data.</text>
</comment>
<dbReference type="GeneID" id="99727149"/>
<feature type="transmembrane region" description="Helical" evidence="9">
    <location>
        <begin position="336"/>
        <end position="355"/>
    </location>
</feature>
<evidence type="ECO:0000256" key="2">
    <source>
        <dbReference type="ARBA" id="ARBA00022448"/>
    </source>
</evidence>
<evidence type="ECO:0000256" key="7">
    <source>
        <dbReference type="ARBA" id="ARBA00023136"/>
    </source>
</evidence>
<evidence type="ECO:0000256" key="3">
    <source>
        <dbReference type="ARBA" id="ARBA00022475"/>
    </source>
</evidence>
<feature type="transmembrane region" description="Helical" evidence="9">
    <location>
        <begin position="95"/>
        <end position="115"/>
    </location>
</feature>
<keyword evidence="3" id="KW-1003">Cell membrane</keyword>
<evidence type="ECO:0000313" key="10">
    <source>
        <dbReference type="EMBL" id="KKO71946.1"/>
    </source>
</evidence>
<dbReference type="GO" id="GO:0005886">
    <property type="term" value="C:plasma membrane"/>
    <property type="evidence" value="ECO:0007669"/>
    <property type="project" value="UniProtKB-SubCell"/>
</dbReference>
<feature type="transmembrane region" description="Helical" evidence="9">
    <location>
        <begin position="127"/>
        <end position="146"/>
    </location>
</feature>
<evidence type="ECO:0000256" key="6">
    <source>
        <dbReference type="ARBA" id="ARBA00022989"/>
    </source>
</evidence>
<keyword evidence="11" id="KW-1185">Reference proteome</keyword>
<protein>
    <submittedName>
        <fullName evidence="10">YeeE/YedE</fullName>
    </submittedName>
</protein>
<keyword evidence="2" id="KW-0813">Transport</keyword>
<dbReference type="Pfam" id="PF04143">
    <property type="entry name" value="Sulf_transp"/>
    <property type="match status" value="1"/>
</dbReference>
<feature type="transmembrane region" description="Helical" evidence="9">
    <location>
        <begin position="62"/>
        <end position="83"/>
    </location>
</feature>
<dbReference type="PANTHER" id="PTHR30574">
    <property type="entry name" value="INNER MEMBRANE PROTEIN YEDE"/>
    <property type="match status" value="1"/>
</dbReference>
<keyword evidence="6 9" id="KW-1133">Transmembrane helix</keyword>
<evidence type="ECO:0000256" key="5">
    <source>
        <dbReference type="ARBA" id="ARBA00022692"/>
    </source>
</evidence>
<proteinExistence type="inferred from homology"/>
<organism evidence="10 11">
    <name type="scientific">Kerstersia gyiorum</name>
    <dbReference type="NCBI Taxonomy" id="206506"/>
    <lineage>
        <taxon>Bacteria</taxon>
        <taxon>Pseudomonadati</taxon>
        <taxon>Pseudomonadota</taxon>
        <taxon>Betaproteobacteria</taxon>
        <taxon>Burkholderiales</taxon>
        <taxon>Alcaligenaceae</taxon>
        <taxon>Kerstersia</taxon>
    </lineage>
</organism>
<evidence type="ECO:0000256" key="8">
    <source>
        <dbReference type="ARBA" id="ARBA00035655"/>
    </source>
</evidence>
<dbReference type="Proteomes" id="UP000078084">
    <property type="component" value="Unassembled WGS sequence"/>
</dbReference>
<gene>
    <name evidence="10" type="ORF">AAV32_08210</name>
</gene>
<evidence type="ECO:0000256" key="9">
    <source>
        <dbReference type="SAM" id="Phobius"/>
    </source>
</evidence>
<evidence type="ECO:0000313" key="11">
    <source>
        <dbReference type="Proteomes" id="UP000078084"/>
    </source>
</evidence>
<feature type="transmembrane region" description="Helical" evidence="9">
    <location>
        <begin position="202"/>
        <end position="221"/>
    </location>
</feature>
<name>A0A171KSS9_9BURK</name>
<dbReference type="InterPro" id="IPR007272">
    <property type="entry name" value="Sulf_transp_TsuA/YedE"/>
</dbReference>
<dbReference type="STRING" id="206506.AAV32_08210"/>
<evidence type="ECO:0000256" key="4">
    <source>
        <dbReference type="ARBA" id="ARBA00022519"/>
    </source>
</evidence>
<feature type="transmembrane region" description="Helical" evidence="9">
    <location>
        <begin position="28"/>
        <end position="50"/>
    </location>
</feature>
<comment type="subcellular location">
    <subcellularLocation>
        <location evidence="1">Cell inner membrane</location>
        <topology evidence="1">Multi-pass membrane protein</topology>
    </subcellularLocation>
</comment>
<keyword evidence="5 9" id="KW-0812">Transmembrane</keyword>
<dbReference type="RefSeq" id="WP_068370254.1">
    <property type="nucleotide sequence ID" value="NZ_CP169556.1"/>
</dbReference>
<dbReference type="EMBL" id="LBNE01000004">
    <property type="protein sequence ID" value="KKO71946.1"/>
    <property type="molecule type" value="Genomic_DNA"/>
</dbReference>
<dbReference type="PANTHER" id="PTHR30574:SF1">
    <property type="entry name" value="SULPHUR TRANSPORT DOMAIN-CONTAINING PROTEIN"/>
    <property type="match status" value="1"/>
</dbReference>
<feature type="transmembrane region" description="Helical" evidence="9">
    <location>
        <begin position="267"/>
        <end position="288"/>
    </location>
</feature>
<evidence type="ECO:0000256" key="1">
    <source>
        <dbReference type="ARBA" id="ARBA00004429"/>
    </source>
</evidence>
<reference evidence="10 11" key="1">
    <citation type="submission" date="2015-04" db="EMBL/GenBank/DDBJ databases">
        <title>Genome sequence of Kerstersia gyiorum CG1.</title>
        <authorList>
            <person name="Greninger A.L."/>
            <person name="Kozyreva V."/>
            <person name="Chaturvedi V."/>
        </authorList>
    </citation>
    <scope>NUCLEOTIDE SEQUENCE [LARGE SCALE GENOMIC DNA]</scope>
    <source>
        <strain evidence="10 11">CG1</strain>
    </source>
</reference>
<accession>A0A171KSS9</accession>
<dbReference type="AlphaFoldDB" id="A0A171KSS9"/>
<keyword evidence="4" id="KW-0997">Cell inner membrane</keyword>
<comment type="similarity">
    <text evidence="8">Belongs to the TsuA/YedE (TC 9.B.102) family.</text>
</comment>
<feature type="transmembrane region" description="Helical" evidence="9">
    <location>
        <begin position="171"/>
        <end position="190"/>
    </location>
</feature>
<keyword evidence="7 9" id="KW-0472">Membrane</keyword>